<accession>A0ABT6RFH0</accession>
<dbReference type="PANTHER" id="PTHR43239">
    <property type="entry name" value="UPF0734 PROTEIN DDB_G0273871/DDB_G0273177"/>
    <property type="match status" value="1"/>
</dbReference>
<dbReference type="EMBL" id="JASBRG010000007">
    <property type="protein sequence ID" value="MDI3321268.1"/>
    <property type="molecule type" value="Genomic_DNA"/>
</dbReference>
<proteinExistence type="predicted"/>
<dbReference type="GO" id="GO:0062192">
    <property type="term" value="F:L-rhamnose mutarotase activity"/>
    <property type="evidence" value="ECO:0007669"/>
    <property type="project" value="UniProtKB-EC"/>
</dbReference>
<evidence type="ECO:0000313" key="2">
    <source>
        <dbReference type="Proteomes" id="UP001226434"/>
    </source>
</evidence>
<dbReference type="EC" id="5.1.3.32" evidence="1"/>
<protein>
    <submittedName>
        <fullName evidence="1">L-rhamnose mutarotase</fullName>
        <ecNumber evidence="1">5.1.3.32</ecNumber>
    </submittedName>
</protein>
<dbReference type="Gene3D" id="3.30.70.100">
    <property type="match status" value="1"/>
</dbReference>
<dbReference type="PANTHER" id="PTHR43239:SF1">
    <property type="entry name" value="UPF0734 PROTEIN DDB_G0273871_DDB_G0273177"/>
    <property type="match status" value="1"/>
</dbReference>
<dbReference type="InterPro" id="IPR052996">
    <property type="entry name" value="Carb_Metab_Mutarotase"/>
</dbReference>
<dbReference type="Proteomes" id="UP001226434">
    <property type="component" value="Unassembled WGS sequence"/>
</dbReference>
<reference evidence="1 2" key="1">
    <citation type="submission" date="2023-05" db="EMBL/GenBank/DDBJ databases">
        <title>Genome sequence of Pinibacter sp. MAH-24.</title>
        <authorList>
            <person name="Huq M.A."/>
        </authorList>
    </citation>
    <scope>NUCLEOTIDE SEQUENCE [LARGE SCALE GENOMIC DNA]</scope>
    <source>
        <strain evidence="1 2">MAH-24</strain>
    </source>
</reference>
<gene>
    <name evidence="1" type="ORF">QJ048_15845</name>
</gene>
<keyword evidence="2" id="KW-1185">Reference proteome</keyword>
<keyword evidence="1" id="KW-0413">Isomerase</keyword>
<dbReference type="InterPro" id="IPR011008">
    <property type="entry name" value="Dimeric_a/b-barrel"/>
</dbReference>
<dbReference type="SUPFAM" id="SSF54909">
    <property type="entry name" value="Dimeric alpha+beta barrel"/>
    <property type="match status" value="1"/>
</dbReference>
<name>A0ABT6RFH0_9BACT</name>
<dbReference type="PROSITE" id="PS51257">
    <property type="entry name" value="PROKAR_LIPOPROTEIN"/>
    <property type="match status" value="1"/>
</dbReference>
<evidence type="ECO:0000313" key="1">
    <source>
        <dbReference type="EMBL" id="MDI3321268.1"/>
    </source>
</evidence>
<dbReference type="Pfam" id="PF05336">
    <property type="entry name" value="rhaM"/>
    <property type="match status" value="1"/>
</dbReference>
<sequence>MRNLFQSSLRSTVYLNLVCICIAGLISCQENSQSVSSSSTIGNIKSTTQTPVLIEVIDTAGKELHPDSLITIGKKKEPSVSEVYQWKNHLVLYGAIDDLEGVQQRIRTVYPKAEIKVYQNPFYNFNRKHCSDTTTAKEWDNIILTANLVNDTSLQCEYLDYHATQFEKWPEVSKGFCNASFQQLLVYKNGRQLMLVISIPKGASLDELNPKTTENNPRVDEWNQRMKKYQEGIEGTTKGETWVFLKQLRINN</sequence>
<dbReference type="InterPro" id="IPR008000">
    <property type="entry name" value="Rham/fucose_mutarotase"/>
</dbReference>
<comment type="caution">
    <text evidence="1">The sequence shown here is derived from an EMBL/GenBank/DDBJ whole genome shotgun (WGS) entry which is preliminary data.</text>
</comment>
<dbReference type="RefSeq" id="WP_282335378.1">
    <property type="nucleotide sequence ID" value="NZ_JASBRG010000007.1"/>
</dbReference>
<organism evidence="1 2">
    <name type="scientific">Pinibacter soli</name>
    <dbReference type="NCBI Taxonomy" id="3044211"/>
    <lineage>
        <taxon>Bacteria</taxon>
        <taxon>Pseudomonadati</taxon>
        <taxon>Bacteroidota</taxon>
        <taxon>Chitinophagia</taxon>
        <taxon>Chitinophagales</taxon>
        <taxon>Chitinophagaceae</taxon>
        <taxon>Pinibacter</taxon>
    </lineage>
</organism>